<dbReference type="SUPFAM" id="SSF101874">
    <property type="entry name" value="YceI-like"/>
    <property type="match status" value="1"/>
</dbReference>
<dbReference type="PANTHER" id="PTHR34406">
    <property type="entry name" value="PROTEIN YCEI"/>
    <property type="match status" value="1"/>
</dbReference>
<dbReference type="EMBL" id="QFQP01000030">
    <property type="protein sequence ID" value="PZR07525.1"/>
    <property type="molecule type" value="Genomic_DNA"/>
</dbReference>
<name>A0A2W5T7Q0_9BACT</name>
<feature type="chain" id="PRO_5015942249" description="Lipid/polyisoprenoid-binding YceI-like domain-containing protein" evidence="1">
    <location>
        <begin position="19"/>
        <end position="171"/>
    </location>
</feature>
<dbReference type="PANTHER" id="PTHR34406:SF1">
    <property type="entry name" value="PROTEIN YCEI"/>
    <property type="match status" value="1"/>
</dbReference>
<dbReference type="InterPro" id="IPR036761">
    <property type="entry name" value="TTHA0802/YceI-like_sf"/>
</dbReference>
<evidence type="ECO:0000313" key="3">
    <source>
        <dbReference type="EMBL" id="PZR07525.1"/>
    </source>
</evidence>
<gene>
    <name evidence="3" type="ORF">DI536_27005</name>
</gene>
<dbReference type="InterPro" id="IPR007372">
    <property type="entry name" value="Lipid/polyisoprenoid-bd_YceI"/>
</dbReference>
<evidence type="ECO:0000259" key="2">
    <source>
        <dbReference type="SMART" id="SM00867"/>
    </source>
</evidence>
<feature type="signal peptide" evidence="1">
    <location>
        <begin position="1"/>
        <end position="18"/>
    </location>
</feature>
<proteinExistence type="predicted"/>
<accession>A0A2W5T7Q0</accession>
<dbReference type="Gene3D" id="2.40.128.110">
    <property type="entry name" value="Lipid/polyisoprenoid-binding, YceI-like"/>
    <property type="match status" value="1"/>
</dbReference>
<feature type="domain" description="Lipid/polyisoprenoid-binding YceI-like" evidence="2">
    <location>
        <begin position="22"/>
        <end position="170"/>
    </location>
</feature>
<evidence type="ECO:0000256" key="1">
    <source>
        <dbReference type="SAM" id="SignalP"/>
    </source>
</evidence>
<comment type="caution">
    <text evidence="3">The sequence shown here is derived from an EMBL/GenBank/DDBJ whole genome shotgun (WGS) entry which is preliminary data.</text>
</comment>
<evidence type="ECO:0000313" key="4">
    <source>
        <dbReference type="Proteomes" id="UP000249061"/>
    </source>
</evidence>
<dbReference type="Pfam" id="PF04264">
    <property type="entry name" value="YceI"/>
    <property type="match status" value="1"/>
</dbReference>
<reference evidence="3 4" key="1">
    <citation type="submission" date="2017-08" db="EMBL/GenBank/DDBJ databases">
        <title>Infants hospitalized years apart are colonized by the same room-sourced microbial strains.</title>
        <authorList>
            <person name="Brooks B."/>
            <person name="Olm M.R."/>
            <person name="Firek B.A."/>
            <person name="Baker R."/>
            <person name="Thomas B.C."/>
            <person name="Morowitz M.J."/>
            <person name="Banfield J.F."/>
        </authorList>
    </citation>
    <scope>NUCLEOTIDE SEQUENCE [LARGE SCALE GENOMIC DNA]</scope>
    <source>
        <strain evidence="3">S2_003_000_R2_14</strain>
    </source>
</reference>
<dbReference type="Proteomes" id="UP000249061">
    <property type="component" value="Unassembled WGS sequence"/>
</dbReference>
<organism evidence="3 4">
    <name type="scientific">Archangium gephyra</name>
    <dbReference type="NCBI Taxonomy" id="48"/>
    <lineage>
        <taxon>Bacteria</taxon>
        <taxon>Pseudomonadati</taxon>
        <taxon>Myxococcota</taxon>
        <taxon>Myxococcia</taxon>
        <taxon>Myxococcales</taxon>
        <taxon>Cystobacterineae</taxon>
        <taxon>Archangiaceae</taxon>
        <taxon>Archangium</taxon>
    </lineage>
</organism>
<keyword evidence="1" id="KW-0732">Signal</keyword>
<dbReference type="SMART" id="SM00867">
    <property type="entry name" value="YceI"/>
    <property type="match status" value="1"/>
</dbReference>
<protein>
    <recommendedName>
        <fullName evidence="2">Lipid/polyisoprenoid-binding YceI-like domain-containing protein</fullName>
    </recommendedName>
</protein>
<dbReference type="AlphaFoldDB" id="A0A2W5T7Q0"/>
<sequence length="171" mass="18332">MFRFAPIAVALTSLAAFAGPTVTQVKDLHFLAKGLAGLKIVGQTTKLEARADGESLVLVVPLDSVDTGIALRNEHMTQKYLDTKTHPNAELKVPLAALKEGKNQAVKGTFTLRDKSKEVDVLTSVIKNGDALDVSGVFDINLKNHDIDIPNYLGVTVKPDVQVSAAFTLKP</sequence>